<reference evidence="11" key="1">
    <citation type="submission" date="2018-05" db="EMBL/GenBank/DDBJ databases">
        <authorList>
            <person name="Datahose"/>
        </authorList>
    </citation>
    <scope>NUCLEOTIDE SEQUENCE</scope>
</reference>
<keyword evidence="6" id="KW-0472">Membrane</keyword>
<keyword evidence="7" id="KW-1015">Disulfide bond</keyword>
<organism evidence="11 12">
    <name type="scientific">Astatotilapia calliptera</name>
    <name type="common">Eastern happy</name>
    <name type="synonym">Chromis callipterus</name>
    <dbReference type="NCBI Taxonomy" id="8154"/>
    <lineage>
        <taxon>Eukaryota</taxon>
        <taxon>Metazoa</taxon>
        <taxon>Chordata</taxon>
        <taxon>Craniata</taxon>
        <taxon>Vertebrata</taxon>
        <taxon>Euteleostomi</taxon>
        <taxon>Actinopterygii</taxon>
        <taxon>Neopterygii</taxon>
        <taxon>Teleostei</taxon>
        <taxon>Neoteleostei</taxon>
        <taxon>Acanthomorphata</taxon>
        <taxon>Ovalentaria</taxon>
        <taxon>Cichlomorphae</taxon>
        <taxon>Cichliformes</taxon>
        <taxon>Cichlidae</taxon>
        <taxon>African cichlids</taxon>
        <taxon>Pseudocrenilabrinae</taxon>
        <taxon>Haplochromini</taxon>
        <taxon>Astatotilapia</taxon>
    </lineage>
</organism>
<feature type="signal peptide" evidence="8">
    <location>
        <begin position="1"/>
        <end position="27"/>
    </location>
</feature>
<keyword evidence="4" id="KW-0964">Secreted</keyword>
<dbReference type="Proteomes" id="UP000265100">
    <property type="component" value="Chromosome 6"/>
</dbReference>
<dbReference type="GO" id="GO:0016020">
    <property type="term" value="C:membrane"/>
    <property type="evidence" value="ECO:0007669"/>
    <property type="project" value="UniProtKB-SubCell"/>
</dbReference>
<evidence type="ECO:0000256" key="5">
    <source>
        <dbReference type="ARBA" id="ARBA00022852"/>
    </source>
</evidence>
<evidence type="ECO:0000259" key="9">
    <source>
        <dbReference type="PROSITE" id="PS50004"/>
    </source>
</evidence>
<dbReference type="GeneID" id="113024481"/>
<evidence type="ECO:0000256" key="2">
    <source>
        <dbReference type="ARBA" id="ARBA00004613"/>
    </source>
</evidence>
<evidence type="ECO:0000256" key="8">
    <source>
        <dbReference type="SAM" id="SignalP"/>
    </source>
</evidence>
<dbReference type="GeneTree" id="ENSGT00530000063725"/>
<dbReference type="RefSeq" id="XP_026027397.1">
    <property type="nucleotide sequence ID" value="XM_026171612.1"/>
</dbReference>
<dbReference type="GO" id="GO:0022829">
    <property type="term" value="F:wide pore channel activity"/>
    <property type="evidence" value="ECO:0007669"/>
    <property type="project" value="TreeGrafter"/>
</dbReference>
<dbReference type="PROSITE" id="PS50004">
    <property type="entry name" value="C2"/>
    <property type="match status" value="1"/>
</dbReference>
<dbReference type="GO" id="GO:0001913">
    <property type="term" value="P:T cell mediated cytotoxicity"/>
    <property type="evidence" value="ECO:0007669"/>
    <property type="project" value="TreeGrafter"/>
</dbReference>
<dbReference type="SMART" id="SM00239">
    <property type="entry name" value="C2"/>
    <property type="match status" value="1"/>
</dbReference>
<protein>
    <recommendedName>
        <fullName evidence="13">MACPF domain-containing protein</fullName>
    </recommendedName>
</protein>
<evidence type="ECO:0008006" key="13">
    <source>
        <dbReference type="Google" id="ProtNLM"/>
    </source>
</evidence>
<evidence type="ECO:0000259" key="10">
    <source>
        <dbReference type="PROSITE" id="PS51412"/>
    </source>
</evidence>
<dbReference type="Bgee" id="ENSACLG00000003185">
    <property type="expression patterns" value="Expressed in multicellular organism"/>
</dbReference>
<evidence type="ECO:0000313" key="12">
    <source>
        <dbReference type="Proteomes" id="UP000265100"/>
    </source>
</evidence>
<comment type="similarity">
    <text evidence="3">Belongs to the complement C6/C7/C8/C9 family.</text>
</comment>
<dbReference type="PANTHER" id="PTHR46096:SF1">
    <property type="entry name" value="PERFORIN 1.5"/>
    <property type="match status" value="1"/>
</dbReference>
<dbReference type="InterPro" id="IPR035892">
    <property type="entry name" value="C2_domain_sf"/>
</dbReference>
<feature type="domain" description="MACPF" evidence="10">
    <location>
        <begin position="32"/>
        <end position="377"/>
    </location>
</feature>
<dbReference type="PANTHER" id="PTHR46096">
    <property type="entry name" value="PERFORIN-1"/>
    <property type="match status" value="1"/>
</dbReference>
<dbReference type="OMA" id="HIYGTHY"/>
<keyword evidence="8" id="KW-0732">Signal</keyword>
<comment type="subcellular location">
    <subcellularLocation>
        <location evidence="1">Membrane</location>
    </subcellularLocation>
    <subcellularLocation>
        <location evidence="2">Secreted</location>
    </subcellularLocation>
</comment>
<dbReference type="Gene3D" id="2.60.40.150">
    <property type="entry name" value="C2 domain"/>
    <property type="match status" value="1"/>
</dbReference>
<dbReference type="GO" id="GO:0005576">
    <property type="term" value="C:extracellular region"/>
    <property type="evidence" value="ECO:0007669"/>
    <property type="project" value="UniProtKB-SubCell"/>
</dbReference>
<dbReference type="InterPro" id="IPR052784">
    <property type="entry name" value="Perforin-1_pore-forming"/>
</dbReference>
<dbReference type="Pfam" id="PF01823">
    <property type="entry name" value="MACPF"/>
    <property type="match status" value="1"/>
</dbReference>
<dbReference type="InterPro" id="IPR000008">
    <property type="entry name" value="C2_dom"/>
</dbReference>
<feature type="domain" description="C2" evidence="9">
    <location>
        <begin position="378"/>
        <end position="499"/>
    </location>
</feature>
<evidence type="ECO:0000256" key="3">
    <source>
        <dbReference type="ARBA" id="ARBA00009214"/>
    </source>
</evidence>
<reference evidence="11" key="2">
    <citation type="submission" date="2025-08" db="UniProtKB">
        <authorList>
            <consortium name="Ensembl"/>
        </authorList>
    </citation>
    <scope>IDENTIFICATION</scope>
</reference>
<dbReference type="GO" id="GO:0001771">
    <property type="term" value="P:immunological synapse formation"/>
    <property type="evidence" value="ECO:0007669"/>
    <property type="project" value="TreeGrafter"/>
</dbReference>
<dbReference type="PROSITE" id="PS51412">
    <property type="entry name" value="MACPF_2"/>
    <property type="match status" value="1"/>
</dbReference>
<evidence type="ECO:0000256" key="4">
    <source>
        <dbReference type="ARBA" id="ARBA00022525"/>
    </source>
</evidence>
<reference evidence="11" key="3">
    <citation type="submission" date="2025-09" db="UniProtKB">
        <authorList>
            <consortium name="Ensembl"/>
        </authorList>
    </citation>
    <scope>IDENTIFICATION</scope>
</reference>
<evidence type="ECO:0000313" key="11">
    <source>
        <dbReference type="Ensembl" id="ENSACLP00000004751.1"/>
    </source>
</evidence>
<evidence type="ECO:0000256" key="7">
    <source>
        <dbReference type="ARBA" id="ARBA00023157"/>
    </source>
</evidence>
<dbReference type="GO" id="GO:0031640">
    <property type="term" value="P:killing of cells of another organism"/>
    <property type="evidence" value="ECO:0007669"/>
    <property type="project" value="UniProtKB-KW"/>
</dbReference>
<feature type="chain" id="PRO_5017995941" description="MACPF domain-containing protein" evidence="8">
    <location>
        <begin position="28"/>
        <end position="520"/>
    </location>
</feature>
<dbReference type="Pfam" id="PF00168">
    <property type="entry name" value="C2"/>
    <property type="match status" value="1"/>
</dbReference>
<accession>A0A3P8NIW7</accession>
<dbReference type="GO" id="GO:0051607">
    <property type="term" value="P:defense response to virus"/>
    <property type="evidence" value="ECO:0007669"/>
    <property type="project" value="TreeGrafter"/>
</dbReference>
<name>A0A3P8NIW7_ASTCA</name>
<dbReference type="SUPFAM" id="SSF49562">
    <property type="entry name" value="C2 domain (Calcium/lipid-binding domain, CaLB)"/>
    <property type="match status" value="1"/>
</dbReference>
<sequence length="520" mass="57779">MLSFSTPTTLYLSLLLLFLLCLSPALSCQTGTQSQCMSAPFVPGYDLAGEGFDVVTLKRKGAYVIDVKTYLTPSKTCTLCTNPHKGGQLQKLPVSTLDWRTFNRCSFRLEDSEHTSISSLVSTYTDQSSIDWKVGLDIEKLGNLEFGGTRSTAYNFAVTKKREDRYTFSTHIITCKHYSYRVSNSPPLSAEFSKDVARLPATYSNATKAQYRHFIDTYGTHYIRQVDLGGQFRRVTSTRTCLSSLNHLTSSQVHDCLSLGVKVGLGNVNLGPSFNLCASVLNNQGVSVMYASGLHGHYSEVVGGRGWTGEFSLTRNDSLGYQNWLKTLIDQPDVVCYSLRPLYELVQTSARNKGLKAAIEQYLKDNSISRSNTQSYCSSSGPNLDSNCCPKEIQKGTLRITMIQASGLKGDFWDKTDGYVKIQFQSQKFQTSVIESNSPSWTTNYILENVATSSPLMIEVWDEDVFFDDQLGSCVKYLTQGTNTIRCSLQKGGTVEVQYTLTCDRHLTGSTCNQYQPSSQ</sequence>
<dbReference type="AlphaFoldDB" id="A0A3P8NIW7"/>
<keyword evidence="5" id="KW-0204">Cytolysis</keyword>
<evidence type="ECO:0000256" key="1">
    <source>
        <dbReference type="ARBA" id="ARBA00004370"/>
    </source>
</evidence>
<dbReference type="InterPro" id="IPR020863">
    <property type="entry name" value="MACPF_CS"/>
</dbReference>
<evidence type="ECO:0000256" key="6">
    <source>
        <dbReference type="ARBA" id="ARBA00023136"/>
    </source>
</evidence>
<dbReference type="PROSITE" id="PS00279">
    <property type="entry name" value="MACPF_1"/>
    <property type="match status" value="1"/>
</dbReference>
<keyword evidence="12" id="KW-1185">Reference proteome</keyword>
<dbReference type="Ensembl" id="ENSACLT00000004846.2">
    <property type="protein sequence ID" value="ENSACLP00000004751.1"/>
    <property type="gene ID" value="ENSACLG00000003185.2"/>
</dbReference>
<dbReference type="SMART" id="SM00457">
    <property type="entry name" value="MACPF"/>
    <property type="match status" value="1"/>
</dbReference>
<dbReference type="InterPro" id="IPR020864">
    <property type="entry name" value="MACPF"/>
</dbReference>
<dbReference type="OrthoDB" id="1366754at2759"/>
<proteinExistence type="inferred from homology"/>